<keyword evidence="2" id="KW-1185">Reference proteome</keyword>
<comment type="caution">
    <text evidence="1">The sequence shown here is derived from an EMBL/GenBank/DDBJ whole genome shotgun (WGS) entry which is preliminary data.</text>
</comment>
<accession>A0ABN9WYE6</accession>
<reference evidence="1" key="1">
    <citation type="submission" date="2023-10" db="EMBL/GenBank/DDBJ databases">
        <authorList>
            <person name="Chen Y."/>
            <person name="Shah S."/>
            <person name="Dougan E. K."/>
            <person name="Thang M."/>
            <person name="Chan C."/>
        </authorList>
    </citation>
    <scope>NUCLEOTIDE SEQUENCE [LARGE SCALE GENOMIC DNA]</scope>
</reference>
<dbReference type="EMBL" id="CAUYUJ010019350">
    <property type="protein sequence ID" value="CAK0890427.1"/>
    <property type="molecule type" value="Genomic_DNA"/>
</dbReference>
<organism evidence="1 2">
    <name type="scientific">Prorocentrum cordatum</name>
    <dbReference type="NCBI Taxonomy" id="2364126"/>
    <lineage>
        <taxon>Eukaryota</taxon>
        <taxon>Sar</taxon>
        <taxon>Alveolata</taxon>
        <taxon>Dinophyceae</taxon>
        <taxon>Prorocentrales</taxon>
        <taxon>Prorocentraceae</taxon>
        <taxon>Prorocentrum</taxon>
    </lineage>
</organism>
<evidence type="ECO:0000313" key="2">
    <source>
        <dbReference type="Proteomes" id="UP001189429"/>
    </source>
</evidence>
<protein>
    <submittedName>
        <fullName evidence="1">Uncharacterized protein</fullName>
    </submittedName>
</protein>
<name>A0ABN9WYE6_9DINO</name>
<sequence>ARLVADSPPVAAALEIRRLCELPTCSHATRMLATVPLGHIPGAIILPAEWPFAHQDRCNHLLRFQWVESRAALELIGDYSQRARDELRRKQSVALDVAITEVSRLSKFKDLDPFQVQERMKPKNGRTYYRLDWPPQYKLMHKKGDGHCIGRVLISVAGPTYDEHPDMEVVWPDLPDLGQPLSGYESKSLGLPKGTKYPSCCCIVQYNRE</sequence>
<feature type="non-terminal residue" evidence="1">
    <location>
        <position position="1"/>
    </location>
</feature>
<proteinExistence type="predicted"/>
<feature type="non-terminal residue" evidence="1">
    <location>
        <position position="209"/>
    </location>
</feature>
<evidence type="ECO:0000313" key="1">
    <source>
        <dbReference type="EMBL" id="CAK0890427.1"/>
    </source>
</evidence>
<dbReference type="Proteomes" id="UP001189429">
    <property type="component" value="Unassembled WGS sequence"/>
</dbReference>
<gene>
    <name evidence="1" type="ORF">PCOR1329_LOCUS70674</name>
</gene>